<dbReference type="eggNOG" id="COG3391">
    <property type="taxonomic scope" value="Bacteria"/>
</dbReference>
<keyword evidence="2" id="KW-1185">Reference proteome</keyword>
<proteinExistence type="predicted"/>
<accession>E0U7W4</accession>
<name>E0U7W4_GLOV7</name>
<dbReference type="HOGENOM" id="CLU_1978793_0_0_3"/>
<evidence type="ECO:0000313" key="2">
    <source>
        <dbReference type="Proteomes" id="UP000008206"/>
    </source>
</evidence>
<dbReference type="RefSeq" id="WP_013324117.1">
    <property type="nucleotide sequence ID" value="NC_014501.1"/>
</dbReference>
<dbReference type="Proteomes" id="UP000008206">
    <property type="component" value="Chromosome"/>
</dbReference>
<dbReference type="STRING" id="497965.Cyan7822_4133"/>
<dbReference type="OrthoDB" id="573842at2"/>
<sequence length="139" mass="15710">MVTLAANTDLVVDSVKNAYQLNQNQIQEIERKGATADLEKGIYVIRIKDGYFDYVKDTNDVENEPLVLLWIYGGKFKNLKTNKQVKASWSSLNGYDDTITLAVSEPAKVTAFFFDTEVKDNAGNVTISVIKVDEYREFN</sequence>
<organism evidence="1 2">
    <name type="scientific">Gloeothece verrucosa (strain PCC 7822)</name>
    <name type="common">Cyanothece sp. (strain PCC 7822)</name>
    <dbReference type="NCBI Taxonomy" id="497965"/>
    <lineage>
        <taxon>Bacteria</taxon>
        <taxon>Bacillati</taxon>
        <taxon>Cyanobacteriota</taxon>
        <taxon>Cyanophyceae</taxon>
        <taxon>Oscillatoriophycideae</taxon>
        <taxon>Chroococcales</taxon>
        <taxon>Aphanothecaceae</taxon>
        <taxon>Gloeothece</taxon>
        <taxon>Gloeothece verrucosa</taxon>
    </lineage>
</organism>
<dbReference type="AlphaFoldDB" id="E0U7W4"/>
<dbReference type="KEGG" id="cyj:Cyan7822_4133"/>
<reference evidence="2" key="1">
    <citation type="journal article" date="2011" name="MBio">
        <title>Novel metabolic attributes of the genus Cyanothece, comprising a group of unicellular nitrogen-fixing Cyanobacteria.</title>
        <authorList>
            <person name="Bandyopadhyay A."/>
            <person name="Elvitigala T."/>
            <person name="Welsh E."/>
            <person name="Stockel J."/>
            <person name="Liberton M."/>
            <person name="Min H."/>
            <person name="Sherman L.A."/>
            <person name="Pakrasi H.B."/>
        </authorList>
    </citation>
    <scope>NUCLEOTIDE SEQUENCE [LARGE SCALE GENOMIC DNA]</scope>
    <source>
        <strain evidence="2">PCC 7822</strain>
    </source>
</reference>
<dbReference type="EMBL" id="CP002198">
    <property type="protein sequence ID" value="ADN16051.1"/>
    <property type="molecule type" value="Genomic_DNA"/>
</dbReference>
<gene>
    <name evidence="1" type="ordered locus">Cyan7822_4133</name>
</gene>
<protein>
    <submittedName>
        <fullName evidence="1">Uncharacterized protein</fullName>
    </submittedName>
</protein>
<evidence type="ECO:0000313" key="1">
    <source>
        <dbReference type="EMBL" id="ADN16051.1"/>
    </source>
</evidence>